<keyword evidence="3" id="KW-1185">Reference proteome</keyword>
<dbReference type="Proteomes" id="UP000287972">
    <property type="component" value="Unassembled WGS sequence"/>
</dbReference>
<dbReference type="InterPro" id="IPR001810">
    <property type="entry name" value="F-box_dom"/>
</dbReference>
<dbReference type="PROSITE" id="PS50181">
    <property type="entry name" value="FBOX"/>
    <property type="match status" value="1"/>
</dbReference>
<protein>
    <recommendedName>
        <fullName evidence="1">F-box domain-containing protein</fullName>
    </recommendedName>
</protein>
<reference evidence="2 3" key="1">
    <citation type="submission" date="2017-06" db="EMBL/GenBank/DDBJ databases">
        <title>Comparative genomic analysis of Ambrosia Fusariam Clade fungi.</title>
        <authorList>
            <person name="Stajich J.E."/>
            <person name="Carrillo J."/>
            <person name="Kijimoto T."/>
            <person name="Eskalen A."/>
            <person name="O'Donnell K."/>
            <person name="Kasson M."/>
        </authorList>
    </citation>
    <scope>NUCLEOTIDE SEQUENCE [LARGE SCALE GENOMIC DNA]</scope>
    <source>
        <strain evidence="2 3">NRRL62606</strain>
    </source>
</reference>
<feature type="domain" description="F-box" evidence="1">
    <location>
        <begin position="47"/>
        <end position="93"/>
    </location>
</feature>
<name>A0A428RHY5_9HYPO</name>
<dbReference type="InterPro" id="IPR036047">
    <property type="entry name" value="F-box-like_dom_sf"/>
</dbReference>
<dbReference type="Pfam" id="PF00646">
    <property type="entry name" value="F-box"/>
    <property type="match status" value="1"/>
</dbReference>
<dbReference type="SUPFAM" id="SSF81383">
    <property type="entry name" value="F-box domain"/>
    <property type="match status" value="1"/>
</dbReference>
<sequence length="381" mass="43170">MPSATEFSDELVLSFSTTPRITFDMMIRDLPIPKRSRRILTSPTSSMGLLSRLPMEIRVAVLKLLDFQSLSRLSRTSLKAKSFVEGMRWYREVMKYSPKILAALGKTDLLKYHSSMLVRQVLSETKCVSCLQEFGGILFLPTCERICRDCLERNYAYHLTDVAYAEKWFSLTNEQLQSIPIMRSIPGFYKLRTSILHPESHQLVSIKQLRQLAIKVHGSPEKVAELLPPKSSMVVVDEELGIGLSKCGPFELLEEFHKAPLEPPGCDLSRLKFNGLLPDQYPGMASIHIPSITKYGHIEKGHQCRGCRHSMYKYSVGIVLLPIPGYDIPAGMAPMPILKALAVRLRAWKDFRDHVLQCEGVRRLLAGEKEETDEPDDPVQL</sequence>
<dbReference type="EMBL" id="NKCL01000263">
    <property type="protein sequence ID" value="RSL77126.1"/>
    <property type="molecule type" value="Genomic_DNA"/>
</dbReference>
<organism evidence="2 3">
    <name type="scientific">Fusarium floridanum</name>
    <dbReference type="NCBI Taxonomy" id="1325733"/>
    <lineage>
        <taxon>Eukaryota</taxon>
        <taxon>Fungi</taxon>
        <taxon>Dikarya</taxon>
        <taxon>Ascomycota</taxon>
        <taxon>Pezizomycotina</taxon>
        <taxon>Sordariomycetes</taxon>
        <taxon>Hypocreomycetidae</taxon>
        <taxon>Hypocreales</taxon>
        <taxon>Nectriaceae</taxon>
        <taxon>Fusarium</taxon>
        <taxon>Fusarium solani species complex</taxon>
    </lineage>
</organism>
<dbReference type="AlphaFoldDB" id="A0A428RHY5"/>
<evidence type="ECO:0000259" key="1">
    <source>
        <dbReference type="PROSITE" id="PS50181"/>
    </source>
</evidence>
<accession>A0A428RHY5</accession>
<proteinExistence type="predicted"/>
<evidence type="ECO:0000313" key="3">
    <source>
        <dbReference type="Proteomes" id="UP000287972"/>
    </source>
</evidence>
<evidence type="ECO:0000313" key="2">
    <source>
        <dbReference type="EMBL" id="RSL77126.1"/>
    </source>
</evidence>
<gene>
    <name evidence="2" type="ORF">CEP51_009346</name>
</gene>
<comment type="caution">
    <text evidence="2">The sequence shown here is derived from an EMBL/GenBank/DDBJ whole genome shotgun (WGS) entry which is preliminary data.</text>
</comment>